<feature type="transmembrane region" description="Helical" evidence="1">
    <location>
        <begin position="96"/>
        <end position="114"/>
    </location>
</feature>
<dbReference type="Pfam" id="PF14897">
    <property type="entry name" value="EpsG"/>
    <property type="match status" value="1"/>
</dbReference>
<evidence type="ECO:0008006" key="4">
    <source>
        <dbReference type="Google" id="ProtNLM"/>
    </source>
</evidence>
<proteinExistence type="predicted"/>
<dbReference type="Proteomes" id="UP000002939">
    <property type="component" value="Unassembled WGS sequence"/>
</dbReference>
<feature type="transmembrane region" description="Helical" evidence="1">
    <location>
        <begin position="242"/>
        <end position="263"/>
    </location>
</feature>
<keyword evidence="1" id="KW-0472">Membrane</keyword>
<keyword evidence="1" id="KW-1133">Transmembrane helix</keyword>
<evidence type="ECO:0000256" key="1">
    <source>
        <dbReference type="SAM" id="Phobius"/>
    </source>
</evidence>
<feature type="transmembrane region" description="Helical" evidence="1">
    <location>
        <begin position="165"/>
        <end position="190"/>
    </location>
</feature>
<comment type="caution">
    <text evidence="2">The sequence shown here is derived from an EMBL/GenBank/DDBJ whole genome shotgun (WGS) entry which is preliminary data.</text>
</comment>
<gene>
    <name evidence="2" type="ORF">HMPREF0446_00580</name>
</gene>
<name>D0BKU5_9LACT</name>
<keyword evidence="3" id="KW-1185">Reference proteome</keyword>
<reference evidence="2" key="1">
    <citation type="submission" date="2009-09" db="EMBL/GenBank/DDBJ databases">
        <authorList>
            <consortium name="The Broad Institute Genome Sequencing Platform"/>
            <person name="Ward D."/>
            <person name="Feldgarden M."/>
            <person name="Earl A."/>
            <person name="Young S.K."/>
            <person name="Zeng Q."/>
            <person name="Koehrsen M."/>
            <person name="Alvarado L."/>
            <person name="Berlin A."/>
            <person name="Bochicchio J."/>
            <person name="Borenstein D."/>
            <person name="Chapman S.B."/>
            <person name="Chen Z."/>
            <person name="Engels R."/>
            <person name="Freedman E."/>
            <person name="Gellesch M."/>
            <person name="Goldberg J."/>
            <person name="Griggs A."/>
            <person name="Gujja S."/>
            <person name="Heilman E."/>
            <person name="Heiman D."/>
            <person name="Hepburn T."/>
            <person name="Howarth C."/>
            <person name="Jen D."/>
            <person name="Larson L."/>
            <person name="Lewis B."/>
            <person name="Mehta T."/>
            <person name="Park D."/>
            <person name="Pearson M."/>
            <person name="Roberts A."/>
            <person name="Saif S."/>
            <person name="Shea T."/>
            <person name="Shenoy N."/>
            <person name="Sisk P."/>
            <person name="Stolte C."/>
            <person name="Sykes S."/>
            <person name="Thomson T."/>
            <person name="Walk T."/>
            <person name="White J."/>
            <person name="Yandava C."/>
            <person name="Sibley C.D."/>
            <person name="Field T.R."/>
            <person name="Grinwis M."/>
            <person name="Eshaghurshan C.S."/>
            <person name="Surette M.G."/>
            <person name="Haas B."/>
            <person name="Nusbaum C."/>
            <person name="Birren B."/>
        </authorList>
    </citation>
    <scope>NUCLEOTIDE SEQUENCE [LARGE SCALE GENOMIC DNA]</scope>
    <source>
        <strain evidence="2">ATCC 700633</strain>
    </source>
</reference>
<reference evidence="2" key="2">
    <citation type="submission" date="2011-10" db="EMBL/GenBank/DDBJ databases">
        <title>The Genome Sequence of Granulicatella elegans ATCC 700633.</title>
        <authorList>
            <consortium name="The Broad Institute Genome Sequencing Platform"/>
            <consortium name="The Broad Institute Genome Sequencing Center for Infectious Disease"/>
            <person name="Earl A."/>
            <person name="Ward D."/>
            <person name="Feldgarden M."/>
            <person name="Gevers D."/>
            <person name="Sibley C.D."/>
            <person name="Field T.R."/>
            <person name="Grinwis M."/>
            <person name="Eshaghurshan C.S."/>
            <person name="Surette M.G."/>
            <person name="Young S.K."/>
            <person name="Zeng Q."/>
            <person name="Gargeya S."/>
            <person name="Fitzgerald M."/>
            <person name="Haas B."/>
            <person name="Abouelleil A."/>
            <person name="Alvarado L."/>
            <person name="Arachchi H.M."/>
            <person name="Berlin A."/>
            <person name="Brown A."/>
            <person name="Chapman S.B."/>
            <person name="Chen Z."/>
            <person name="Dunbar C."/>
            <person name="Freedman E."/>
            <person name="Gearin G."/>
            <person name="Goldberg J."/>
            <person name="Griggs A."/>
            <person name="Gujja S."/>
            <person name="Heiman D."/>
            <person name="Howarth C."/>
            <person name="Larson L."/>
            <person name="Lui A."/>
            <person name="MacDonald P.J.P."/>
            <person name="Montmayeur A."/>
            <person name="Murphy C."/>
            <person name="Neiman D."/>
            <person name="Pearson M."/>
            <person name="Priest M."/>
            <person name="Roberts A."/>
            <person name="Saif S."/>
            <person name="Shea T."/>
            <person name="Shenoy N."/>
            <person name="Sisk P."/>
            <person name="Stolte C."/>
            <person name="Sykes S."/>
            <person name="Wortman J."/>
            <person name="Nusbaum C."/>
            <person name="Birren B."/>
        </authorList>
    </citation>
    <scope>NUCLEOTIDE SEQUENCE [LARGE SCALE GENOMIC DNA]</scope>
    <source>
        <strain evidence="2">ATCC 700633</strain>
    </source>
</reference>
<dbReference type="STRING" id="626369.HMPREF0446_00580"/>
<dbReference type="eggNOG" id="ENOG5031V14">
    <property type="taxonomic scope" value="Bacteria"/>
</dbReference>
<feature type="transmembrane region" description="Helical" evidence="1">
    <location>
        <begin position="27"/>
        <end position="44"/>
    </location>
</feature>
<sequence length="365" mass="43213">MIYILMFMYLTLLAFLSFYFEERKREINFFIFPTFMFFLLIDGFRKSSVGGDLSVYVSIFEQNALKLPEFSKIFKSRFELGYVFTNQFIRSLTENYSILLFLFAFLTLWIWFYVLDKYSKNVYMSLIIYLSSLGMFLYSLSNIRQGLAVAFGFLGFYFLSEEKKIRGILFVLLAPLFHTSGIICILLIFIRKIRLSVKYYPAIILGFIALFPFVKLITIAIIKYFPQYNSYLESSWFLDSNRWAPLLLTILYVLVFIIGEIILNKQTLTKVEESIRTLFLAYLVLTAMTLQTSLIGRFAHYFSPFVALYIPMVLSKVSQRKIKWILFYGIILVYLMMLLVLIYYKPDWYRIVPYRSVITDWLIGN</sequence>
<evidence type="ECO:0000313" key="3">
    <source>
        <dbReference type="Proteomes" id="UP000002939"/>
    </source>
</evidence>
<feature type="transmembrane region" description="Helical" evidence="1">
    <location>
        <begin position="325"/>
        <end position="344"/>
    </location>
</feature>
<dbReference type="RefSeq" id="WP_006702854.1">
    <property type="nucleotide sequence ID" value="NZ_KI391971.1"/>
</dbReference>
<feature type="transmembrane region" description="Helical" evidence="1">
    <location>
        <begin position="6"/>
        <end position="20"/>
    </location>
</feature>
<dbReference type="OrthoDB" id="1649543at2"/>
<feature type="transmembrane region" description="Helical" evidence="1">
    <location>
        <begin position="126"/>
        <end position="159"/>
    </location>
</feature>
<dbReference type="AlphaFoldDB" id="D0BKU5"/>
<dbReference type="InterPro" id="IPR049458">
    <property type="entry name" value="EpsG-like"/>
</dbReference>
<protein>
    <recommendedName>
        <fullName evidence="4">EpsG family protein</fullName>
    </recommendedName>
</protein>
<dbReference type="EMBL" id="ACRF02000013">
    <property type="protein sequence ID" value="EEW93698.1"/>
    <property type="molecule type" value="Genomic_DNA"/>
</dbReference>
<evidence type="ECO:0000313" key="2">
    <source>
        <dbReference type="EMBL" id="EEW93698.1"/>
    </source>
</evidence>
<organism evidence="2 3">
    <name type="scientific">Granulicatella elegans ATCC 700633</name>
    <dbReference type="NCBI Taxonomy" id="626369"/>
    <lineage>
        <taxon>Bacteria</taxon>
        <taxon>Bacillati</taxon>
        <taxon>Bacillota</taxon>
        <taxon>Bacilli</taxon>
        <taxon>Lactobacillales</taxon>
        <taxon>Carnobacteriaceae</taxon>
        <taxon>Granulicatella</taxon>
    </lineage>
</organism>
<feature type="transmembrane region" description="Helical" evidence="1">
    <location>
        <begin position="275"/>
        <end position="295"/>
    </location>
</feature>
<dbReference type="HOGENOM" id="CLU_059692_0_1_9"/>
<keyword evidence="1" id="KW-0812">Transmembrane</keyword>
<accession>D0BKU5</accession>
<feature type="transmembrane region" description="Helical" evidence="1">
    <location>
        <begin position="202"/>
        <end position="222"/>
    </location>
</feature>